<keyword evidence="2" id="KW-1185">Reference proteome</keyword>
<evidence type="ECO:0000313" key="1">
    <source>
        <dbReference type="EMBL" id="MEQ2234127.1"/>
    </source>
</evidence>
<reference evidence="1 2" key="1">
    <citation type="submission" date="2021-06" db="EMBL/GenBank/DDBJ databases">
        <authorList>
            <person name="Palmer J.M."/>
        </authorList>
    </citation>
    <scope>NUCLEOTIDE SEQUENCE [LARGE SCALE GENOMIC DNA]</scope>
    <source>
        <strain evidence="2">if_2019</strain>
        <tissue evidence="1">Muscle</tissue>
    </source>
</reference>
<evidence type="ECO:0000313" key="2">
    <source>
        <dbReference type="Proteomes" id="UP001482620"/>
    </source>
</evidence>
<dbReference type="EMBL" id="JAHRIQ010038760">
    <property type="protein sequence ID" value="MEQ2234127.1"/>
    <property type="molecule type" value="Genomic_DNA"/>
</dbReference>
<name>A0ABV0TRN7_9TELE</name>
<gene>
    <name evidence="1" type="ORF">ILYODFUR_028823</name>
</gene>
<proteinExistence type="predicted"/>
<sequence>MDGRKDGSPSSDPCFIYHQILVLNTNNVFLPTINILQTGILFLNDYYSVDLIFDQFCSMKIHRKEIFLDCKSLLIDLLQRPADVKEYLPAVTRHPCIFNQSQKSQLEIIEIDGSLNQKSCLKKRKYI</sequence>
<accession>A0ABV0TRN7</accession>
<comment type="caution">
    <text evidence="1">The sequence shown here is derived from an EMBL/GenBank/DDBJ whole genome shotgun (WGS) entry which is preliminary data.</text>
</comment>
<dbReference type="Proteomes" id="UP001482620">
    <property type="component" value="Unassembled WGS sequence"/>
</dbReference>
<organism evidence="1 2">
    <name type="scientific">Ilyodon furcidens</name>
    <name type="common">goldbreast splitfin</name>
    <dbReference type="NCBI Taxonomy" id="33524"/>
    <lineage>
        <taxon>Eukaryota</taxon>
        <taxon>Metazoa</taxon>
        <taxon>Chordata</taxon>
        <taxon>Craniata</taxon>
        <taxon>Vertebrata</taxon>
        <taxon>Euteleostomi</taxon>
        <taxon>Actinopterygii</taxon>
        <taxon>Neopterygii</taxon>
        <taxon>Teleostei</taxon>
        <taxon>Neoteleostei</taxon>
        <taxon>Acanthomorphata</taxon>
        <taxon>Ovalentaria</taxon>
        <taxon>Atherinomorphae</taxon>
        <taxon>Cyprinodontiformes</taxon>
        <taxon>Goodeidae</taxon>
        <taxon>Ilyodon</taxon>
    </lineage>
</organism>
<protein>
    <submittedName>
        <fullName evidence="1">Uncharacterized protein</fullName>
    </submittedName>
</protein>